<dbReference type="Pfam" id="PF02582">
    <property type="entry name" value="DUF155"/>
    <property type="match status" value="1"/>
</dbReference>
<dbReference type="PANTHER" id="PTHR16255:SF1">
    <property type="entry name" value="REQUIRED FOR MEIOTIC NUCLEAR DIVISION PROTEIN 1 HOMOLOG"/>
    <property type="match status" value="1"/>
</dbReference>
<keyword evidence="3" id="KW-1133">Transmembrane helix</keyword>
<dbReference type="AlphaFoldDB" id="A0A7S2XHX1"/>
<feature type="transmembrane region" description="Helical" evidence="3">
    <location>
        <begin position="394"/>
        <end position="417"/>
    </location>
</feature>
<evidence type="ECO:0000313" key="5">
    <source>
        <dbReference type="EMBL" id="CAD9778928.1"/>
    </source>
</evidence>
<proteinExistence type="inferred from homology"/>
<feature type="compositionally biased region" description="Low complexity" evidence="2">
    <location>
        <begin position="79"/>
        <end position="89"/>
    </location>
</feature>
<protein>
    <recommendedName>
        <fullName evidence="4">DUF155 domain-containing protein</fullName>
    </recommendedName>
</protein>
<evidence type="ECO:0000256" key="1">
    <source>
        <dbReference type="ARBA" id="ARBA00008306"/>
    </source>
</evidence>
<dbReference type="PANTHER" id="PTHR16255">
    <property type="entry name" value="REQUIRED FOR MEIOTIC NUCLEAR DIVISION PROTEIN 1 HOMOLOG"/>
    <property type="match status" value="1"/>
</dbReference>
<keyword evidence="3" id="KW-0472">Membrane</keyword>
<evidence type="ECO:0000259" key="4">
    <source>
        <dbReference type="Pfam" id="PF02582"/>
    </source>
</evidence>
<evidence type="ECO:0000256" key="3">
    <source>
        <dbReference type="SAM" id="Phobius"/>
    </source>
</evidence>
<accession>A0A7S2XHX1</accession>
<name>A0A7S2XHX1_9EUKA</name>
<dbReference type="GO" id="GO:0005739">
    <property type="term" value="C:mitochondrion"/>
    <property type="evidence" value="ECO:0007669"/>
    <property type="project" value="UniProtKB-ARBA"/>
</dbReference>
<organism evidence="5">
    <name type="scientific">Lotharella oceanica</name>
    <dbReference type="NCBI Taxonomy" id="641309"/>
    <lineage>
        <taxon>Eukaryota</taxon>
        <taxon>Sar</taxon>
        <taxon>Rhizaria</taxon>
        <taxon>Cercozoa</taxon>
        <taxon>Chlorarachniophyceae</taxon>
        <taxon>Lotharella</taxon>
    </lineage>
</organism>
<dbReference type="InterPro" id="IPR003734">
    <property type="entry name" value="DUF155"/>
</dbReference>
<dbReference type="EMBL" id="HBHP01037309">
    <property type="protein sequence ID" value="CAD9778928.1"/>
    <property type="molecule type" value="Transcribed_RNA"/>
</dbReference>
<comment type="similarity">
    <text evidence="1">Belongs to the RMD1/sif2 family.</text>
</comment>
<keyword evidence="3" id="KW-0812">Transmembrane</keyword>
<feature type="domain" description="DUF155" evidence="4">
    <location>
        <begin position="194"/>
        <end position="366"/>
    </location>
</feature>
<evidence type="ECO:0000256" key="2">
    <source>
        <dbReference type="SAM" id="MobiDB-lite"/>
    </source>
</evidence>
<feature type="region of interest" description="Disordered" evidence="2">
    <location>
        <begin position="78"/>
        <end position="101"/>
    </location>
</feature>
<sequence length="418" mass="47872">MAYTSFSDDGERYEGLLKGKRKKKLRRRNSIRLNNAALDGFMQREMLDDDLEVMGFCDCDEYDLDKLIKVVTGQETGQQHHYQQQQQQHNTSIRSHGSRSSLISVSANTLGSYRTFEMLDRPGNTGSSNPERSPTSKLRKRPGGLGLNEGSRVVKEYEDVVHLRITKAAVEIDTPEDKKKEEGKKSGEIDMADVFVVSWGVVVLWNTSQDAVQMIRKMVRCCQMGRRKVTETEDMDYCFGLVPGVKHDMITLSKDKSGEAAVLEKLAATLALAQSLKLSALETRIEQQVDDIKHLPKELAQFGEIKSLSRKRVQMLLGKLFITHTDLTLTSDLLDTPKLFWEEDTNLPFYKKMVTYLEIPKRTQTLDKRKDVLHELYDIIRDSKESLQATRLEWIIIWLILVEVILEGIQILIGLFWE</sequence>
<dbReference type="InterPro" id="IPR051624">
    <property type="entry name" value="RMD1/Sad1-interacting"/>
</dbReference>
<gene>
    <name evidence="5" type="ORF">LSP00402_LOCUS22944</name>
</gene>
<feature type="compositionally biased region" description="Polar residues" evidence="2">
    <location>
        <begin position="124"/>
        <end position="136"/>
    </location>
</feature>
<feature type="region of interest" description="Disordered" evidence="2">
    <location>
        <begin position="117"/>
        <end position="149"/>
    </location>
</feature>
<reference evidence="5" key="1">
    <citation type="submission" date="2021-01" db="EMBL/GenBank/DDBJ databases">
        <authorList>
            <person name="Corre E."/>
            <person name="Pelletier E."/>
            <person name="Niang G."/>
            <person name="Scheremetjew M."/>
            <person name="Finn R."/>
            <person name="Kale V."/>
            <person name="Holt S."/>
            <person name="Cochrane G."/>
            <person name="Meng A."/>
            <person name="Brown T."/>
            <person name="Cohen L."/>
        </authorList>
    </citation>
    <scope>NUCLEOTIDE SEQUENCE</scope>
    <source>
        <strain evidence="5">CCMP622</strain>
    </source>
</reference>
<feature type="compositionally biased region" description="Polar residues" evidence="2">
    <location>
        <begin position="90"/>
        <end position="101"/>
    </location>
</feature>